<keyword evidence="1" id="KW-0479">Metal-binding</keyword>
<dbReference type="Proteomes" id="UP001164539">
    <property type="component" value="Chromosome 11"/>
</dbReference>
<protein>
    <submittedName>
        <fullName evidence="1">C2H2 type zf-met: zinc-finger protein</fullName>
    </submittedName>
</protein>
<accession>A0ACC1X8N1</accession>
<evidence type="ECO:0000313" key="2">
    <source>
        <dbReference type="Proteomes" id="UP001164539"/>
    </source>
</evidence>
<sequence length="243" mass="27522">MIKRRFYRAEHADRDDAVDSSSSSDSESELEAQATEESEDDAVVQVEENDESCSTSSGYESEDGSAEEINAASSGVIDEDDGEIGNDRTVCRENQLYGKRYANDTKSNIIAEKDSVPADFPDCVLQIKSVFRCKICPRVLCLTEETMRAHLNSKRHARSEKLLKEHRLKAILNDDGEIENQETAAELHARIVALAQEKPKKKDKRRRRKRNSSRKEEVQETLTKKKAKPSTHSPTKKRHKSEN</sequence>
<evidence type="ECO:0000313" key="1">
    <source>
        <dbReference type="EMBL" id="KAJ4707033.1"/>
    </source>
</evidence>
<dbReference type="EMBL" id="CM051404">
    <property type="protein sequence ID" value="KAJ4707033.1"/>
    <property type="molecule type" value="Genomic_DNA"/>
</dbReference>
<name>A0ACC1X8N1_MELAZ</name>
<organism evidence="1 2">
    <name type="scientific">Melia azedarach</name>
    <name type="common">Chinaberry tree</name>
    <dbReference type="NCBI Taxonomy" id="155640"/>
    <lineage>
        <taxon>Eukaryota</taxon>
        <taxon>Viridiplantae</taxon>
        <taxon>Streptophyta</taxon>
        <taxon>Embryophyta</taxon>
        <taxon>Tracheophyta</taxon>
        <taxon>Spermatophyta</taxon>
        <taxon>Magnoliopsida</taxon>
        <taxon>eudicotyledons</taxon>
        <taxon>Gunneridae</taxon>
        <taxon>Pentapetalae</taxon>
        <taxon>rosids</taxon>
        <taxon>malvids</taxon>
        <taxon>Sapindales</taxon>
        <taxon>Meliaceae</taxon>
        <taxon>Melia</taxon>
    </lineage>
</organism>
<gene>
    <name evidence="1" type="ORF">OWV82_020609</name>
</gene>
<keyword evidence="1" id="KW-0863">Zinc-finger</keyword>
<keyword evidence="2" id="KW-1185">Reference proteome</keyword>
<proteinExistence type="predicted"/>
<comment type="caution">
    <text evidence="1">The sequence shown here is derived from an EMBL/GenBank/DDBJ whole genome shotgun (WGS) entry which is preliminary data.</text>
</comment>
<keyword evidence="1" id="KW-0862">Zinc</keyword>
<reference evidence="1 2" key="1">
    <citation type="journal article" date="2023" name="Science">
        <title>Complex scaffold remodeling in plant triterpene biosynthesis.</title>
        <authorList>
            <person name="De La Pena R."/>
            <person name="Hodgson H."/>
            <person name="Liu J.C."/>
            <person name="Stephenson M.J."/>
            <person name="Martin A.C."/>
            <person name="Owen C."/>
            <person name="Harkess A."/>
            <person name="Leebens-Mack J."/>
            <person name="Jimenez L.E."/>
            <person name="Osbourn A."/>
            <person name="Sattely E.S."/>
        </authorList>
    </citation>
    <scope>NUCLEOTIDE SEQUENCE [LARGE SCALE GENOMIC DNA]</scope>
    <source>
        <strain evidence="2">cv. JPN11</strain>
        <tissue evidence="1">Leaf</tissue>
    </source>
</reference>